<dbReference type="InterPro" id="IPR036961">
    <property type="entry name" value="Kinesin_motor_dom_sf"/>
</dbReference>
<dbReference type="InterPro" id="IPR057130">
    <property type="entry name" value="Myosin_VII_N"/>
</dbReference>
<evidence type="ECO:0000259" key="7">
    <source>
        <dbReference type="PROSITE" id="PS51456"/>
    </source>
</evidence>
<dbReference type="AlphaFoldDB" id="A0A5B7GGS7"/>
<dbReference type="InterPro" id="IPR027417">
    <property type="entry name" value="P-loop_NTPase"/>
</dbReference>
<dbReference type="Gene3D" id="3.40.850.10">
    <property type="entry name" value="Kinesin motor domain"/>
    <property type="match status" value="1"/>
</dbReference>
<evidence type="ECO:0000256" key="2">
    <source>
        <dbReference type="ARBA" id="ARBA00022840"/>
    </source>
</evidence>
<name>A0A5B7GGS7_PORTR</name>
<gene>
    <name evidence="8" type="primary">ck_4</name>
    <name evidence="8" type="ORF">E2C01_050579</name>
</gene>
<organism evidence="8 9">
    <name type="scientific">Portunus trituberculatus</name>
    <name type="common">Swimming crab</name>
    <name type="synonym">Neptunus trituberculatus</name>
    <dbReference type="NCBI Taxonomy" id="210409"/>
    <lineage>
        <taxon>Eukaryota</taxon>
        <taxon>Metazoa</taxon>
        <taxon>Ecdysozoa</taxon>
        <taxon>Arthropoda</taxon>
        <taxon>Crustacea</taxon>
        <taxon>Multicrustacea</taxon>
        <taxon>Malacostraca</taxon>
        <taxon>Eumalacostraca</taxon>
        <taxon>Eucarida</taxon>
        <taxon>Decapoda</taxon>
        <taxon>Pleocyemata</taxon>
        <taxon>Brachyura</taxon>
        <taxon>Eubrachyura</taxon>
        <taxon>Portunoidea</taxon>
        <taxon>Portunidae</taxon>
        <taxon>Portuninae</taxon>
        <taxon>Portunus</taxon>
    </lineage>
</organism>
<accession>A0A5B7GGS7</accession>
<dbReference type="SUPFAM" id="SSF52540">
    <property type="entry name" value="P-loop containing nucleoside triphosphate hydrolases"/>
    <property type="match status" value="1"/>
</dbReference>
<keyword evidence="5" id="KW-0009">Actin-binding</keyword>
<evidence type="ECO:0000256" key="6">
    <source>
        <dbReference type="SAM" id="MobiDB-lite"/>
    </source>
</evidence>
<comment type="caution">
    <text evidence="5">Lacks conserved residue(s) required for the propagation of feature annotation.</text>
</comment>
<evidence type="ECO:0000256" key="5">
    <source>
        <dbReference type="PROSITE-ProRule" id="PRU00782"/>
    </source>
</evidence>
<reference evidence="8 9" key="1">
    <citation type="submission" date="2019-05" db="EMBL/GenBank/DDBJ databases">
        <title>Another draft genome of Portunus trituberculatus and its Hox gene families provides insights of decapod evolution.</title>
        <authorList>
            <person name="Jeong J.-H."/>
            <person name="Song I."/>
            <person name="Kim S."/>
            <person name="Choi T."/>
            <person name="Kim D."/>
            <person name="Ryu S."/>
            <person name="Kim W."/>
        </authorList>
    </citation>
    <scope>NUCLEOTIDE SEQUENCE [LARGE SCALE GENOMIC DNA]</scope>
    <source>
        <tissue evidence="8">Muscle</tissue>
    </source>
</reference>
<evidence type="ECO:0000256" key="1">
    <source>
        <dbReference type="ARBA" id="ARBA00022741"/>
    </source>
</evidence>
<dbReference type="GO" id="GO:0003779">
    <property type="term" value="F:actin binding"/>
    <property type="evidence" value="ECO:0007669"/>
    <property type="project" value="UniProtKB-KW"/>
</dbReference>
<comment type="caution">
    <text evidence="8">The sequence shown here is derived from an EMBL/GenBank/DDBJ whole genome shotgun (WGS) entry which is preliminary data.</text>
</comment>
<comment type="similarity">
    <text evidence="5">Belongs to the TRAFAC class myosin-kinesin ATPase superfamily. Myosin family.</text>
</comment>
<dbReference type="GO" id="GO:0016459">
    <property type="term" value="C:myosin complex"/>
    <property type="evidence" value="ECO:0007669"/>
    <property type="project" value="UniProtKB-KW"/>
</dbReference>
<evidence type="ECO:0000313" key="9">
    <source>
        <dbReference type="Proteomes" id="UP000324222"/>
    </source>
</evidence>
<evidence type="ECO:0000256" key="3">
    <source>
        <dbReference type="ARBA" id="ARBA00023123"/>
    </source>
</evidence>
<dbReference type="Proteomes" id="UP000324222">
    <property type="component" value="Unassembled WGS sequence"/>
</dbReference>
<evidence type="ECO:0000313" key="8">
    <source>
        <dbReference type="EMBL" id="MPC56615.1"/>
    </source>
</evidence>
<protein>
    <submittedName>
        <fullName evidence="8">Myosin-VIIa</fullName>
    </submittedName>
</protein>
<keyword evidence="1" id="KW-0547">Nucleotide-binding</keyword>
<dbReference type="OrthoDB" id="6108017at2759"/>
<keyword evidence="4" id="KW-0505">Motor protein</keyword>
<keyword evidence="3 5" id="KW-0518">Myosin</keyword>
<dbReference type="GO" id="GO:0003774">
    <property type="term" value="F:cytoskeletal motor activity"/>
    <property type="evidence" value="ECO:0007669"/>
    <property type="project" value="InterPro"/>
</dbReference>
<dbReference type="GO" id="GO:0005524">
    <property type="term" value="F:ATP binding"/>
    <property type="evidence" value="ECO:0007669"/>
    <property type="project" value="UniProtKB-KW"/>
</dbReference>
<feature type="region of interest" description="Disordered" evidence="6">
    <location>
        <begin position="1"/>
        <end position="43"/>
    </location>
</feature>
<dbReference type="EMBL" id="VSRR010014085">
    <property type="protein sequence ID" value="MPC56615.1"/>
    <property type="molecule type" value="Genomic_DNA"/>
</dbReference>
<proteinExistence type="inferred from homology"/>
<keyword evidence="9" id="KW-1185">Reference proteome</keyword>
<feature type="domain" description="Myosin motor" evidence="7">
    <location>
        <begin position="270"/>
        <end position="309"/>
    </location>
</feature>
<keyword evidence="2" id="KW-0067">ATP-binding</keyword>
<dbReference type="Pfam" id="PF24123">
    <property type="entry name" value="Myosin_VII_N"/>
    <property type="match status" value="1"/>
</dbReference>
<dbReference type="PROSITE" id="PS51456">
    <property type="entry name" value="MYOSIN_MOTOR"/>
    <property type="match status" value="1"/>
</dbReference>
<feature type="compositionally biased region" description="Basic and acidic residues" evidence="6">
    <location>
        <begin position="1"/>
        <end position="16"/>
    </location>
</feature>
<sequence>MNGERDHEVNSMEERGSLTLGSLEEGVDSPTVNGRHQGPVDLQGTVRFGSDGFVVDARKSAVVRDSPALLSPEMASTGLNGTNSGNKETRIAEEEAPFMRVKCKLGYRPSLNKVNIYETEELKRHTAFRYYTAGGVSLIVHPESGVHDGTWKPPQIDSDSVDFLTSRAGDYIWIEPVSRREFDVAIGARVVSAEGRRIQVQDDDSQNGAFVGAIVLRWPRLGSWRFLVPADGKEKCQGCLQAGFDQHICPQEQWLTPERRIKAMHPTSVQGVEDMISLGDLHEAGILRNLLIRYNENLIYVSSLMLRSY</sequence>
<evidence type="ECO:0000256" key="4">
    <source>
        <dbReference type="ARBA" id="ARBA00023175"/>
    </source>
</evidence>
<dbReference type="InterPro" id="IPR001609">
    <property type="entry name" value="Myosin_head_motor_dom-like"/>
</dbReference>